<dbReference type="PATRIC" id="fig|632772.20.peg.7326"/>
<organism evidence="1 2">
    <name type="scientific">Rhodococcus opacus (strain B4)</name>
    <dbReference type="NCBI Taxonomy" id="632772"/>
    <lineage>
        <taxon>Bacteria</taxon>
        <taxon>Bacillati</taxon>
        <taxon>Actinomycetota</taxon>
        <taxon>Actinomycetes</taxon>
        <taxon>Mycobacteriales</taxon>
        <taxon>Nocardiaceae</taxon>
        <taxon>Rhodococcus</taxon>
    </lineage>
</organism>
<name>C1B4S9_RHOOB</name>
<dbReference type="Proteomes" id="UP000002212">
    <property type="component" value="Chromosome"/>
</dbReference>
<dbReference type="AlphaFoldDB" id="C1B4S9"/>
<dbReference type="SUPFAM" id="SSF82784">
    <property type="entry name" value="OsmC-like"/>
    <property type="match status" value="1"/>
</dbReference>
<dbReference type="HOGENOM" id="CLU_2059587_0_0_11"/>
<dbReference type="EMBL" id="AP011115">
    <property type="protein sequence ID" value="BAH55268.1"/>
    <property type="molecule type" value="Genomic_DNA"/>
</dbReference>
<dbReference type="KEGG" id="rop:ROP_70210"/>
<protein>
    <recommendedName>
        <fullName evidence="3">OsmC family peroxiredoxin</fullName>
    </recommendedName>
</protein>
<sequence>MPARETHRATVKNGRVRTHDYTLTVTWTGNRGAGTSGPDTYDRGHVIAAAGKPDLPGTMVEHPDEAGEFTEVVLHPTVTVAEPAMAARAESLHARAHAKCFIARSVAFPVHHRPTVVTA</sequence>
<proteinExistence type="predicted"/>
<dbReference type="InterPro" id="IPR036102">
    <property type="entry name" value="OsmC/Ohrsf"/>
</dbReference>
<gene>
    <name evidence="1" type="ordered locus">ROP_70210</name>
</gene>
<dbReference type="InterPro" id="IPR015946">
    <property type="entry name" value="KH_dom-like_a/b"/>
</dbReference>
<reference evidence="1 2" key="1">
    <citation type="submission" date="2009-03" db="EMBL/GenBank/DDBJ databases">
        <title>Comparison of the complete genome sequences of Rhodococcus erythropolis PR4 and Rhodococcus opacus B4.</title>
        <authorList>
            <person name="Takarada H."/>
            <person name="Sekine M."/>
            <person name="Hosoyama A."/>
            <person name="Yamada R."/>
            <person name="Fujisawa T."/>
            <person name="Omata S."/>
            <person name="Shimizu A."/>
            <person name="Tsukatani N."/>
            <person name="Tanikawa S."/>
            <person name="Fujita N."/>
            <person name="Harayama S."/>
        </authorList>
    </citation>
    <scope>NUCLEOTIDE SEQUENCE [LARGE SCALE GENOMIC DNA]</scope>
    <source>
        <strain evidence="1 2">B4</strain>
    </source>
</reference>
<accession>C1B4S9</accession>
<evidence type="ECO:0000313" key="1">
    <source>
        <dbReference type="EMBL" id="BAH55268.1"/>
    </source>
</evidence>
<evidence type="ECO:0008006" key="3">
    <source>
        <dbReference type="Google" id="ProtNLM"/>
    </source>
</evidence>
<dbReference type="STRING" id="632772.ROP_70210"/>
<evidence type="ECO:0000313" key="2">
    <source>
        <dbReference type="Proteomes" id="UP000002212"/>
    </source>
</evidence>
<dbReference type="Gene3D" id="3.30.300.20">
    <property type="match status" value="2"/>
</dbReference>